<accession>A0A0C3DBN4</accession>
<dbReference type="Gene3D" id="2.80.10.50">
    <property type="match status" value="1"/>
</dbReference>
<dbReference type="OrthoDB" id="2617440at2759"/>
<dbReference type="EMBL" id="KN822179">
    <property type="protein sequence ID" value="KIM53516.1"/>
    <property type="molecule type" value="Genomic_DNA"/>
</dbReference>
<organism evidence="1 2">
    <name type="scientific">Scleroderma citrinum Foug A</name>
    <dbReference type="NCBI Taxonomy" id="1036808"/>
    <lineage>
        <taxon>Eukaryota</taxon>
        <taxon>Fungi</taxon>
        <taxon>Dikarya</taxon>
        <taxon>Basidiomycota</taxon>
        <taxon>Agaricomycotina</taxon>
        <taxon>Agaricomycetes</taxon>
        <taxon>Agaricomycetidae</taxon>
        <taxon>Boletales</taxon>
        <taxon>Sclerodermatineae</taxon>
        <taxon>Sclerodermataceae</taxon>
        <taxon>Scleroderma</taxon>
    </lineage>
</organism>
<sequence>MANYYIQTVLDGRFLSFEYLPPSRPPESKIVAGTKEAEFYIKQNEDGTYTVDATMNLSGRLISYGPGTQNWDIRFRPTHDAFTIEEVNLSYAWTTPVAGADPQILVQPFSGGSEQDLPKSVLFKLIPA</sequence>
<reference evidence="1 2" key="1">
    <citation type="submission" date="2014-04" db="EMBL/GenBank/DDBJ databases">
        <authorList>
            <consortium name="DOE Joint Genome Institute"/>
            <person name="Kuo A."/>
            <person name="Kohler A."/>
            <person name="Nagy L.G."/>
            <person name="Floudas D."/>
            <person name="Copeland A."/>
            <person name="Barry K.W."/>
            <person name="Cichocki N."/>
            <person name="Veneault-Fourrey C."/>
            <person name="LaButti K."/>
            <person name="Lindquist E.A."/>
            <person name="Lipzen A."/>
            <person name="Lundell T."/>
            <person name="Morin E."/>
            <person name="Murat C."/>
            <person name="Sun H."/>
            <person name="Tunlid A."/>
            <person name="Henrissat B."/>
            <person name="Grigoriev I.V."/>
            <person name="Hibbett D.S."/>
            <person name="Martin F."/>
            <person name="Nordberg H.P."/>
            <person name="Cantor M.N."/>
            <person name="Hua S.X."/>
        </authorList>
    </citation>
    <scope>NUCLEOTIDE SEQUENCE [LARGE SCALE GENOMIC DNA]</scope>
    <source>
        <strain evidence="1 2">Foug A</strain>
    </source>
</reference>
<reference evidence="2" key="2">
    <citation type="submission" date="2015-01" db="EMBL/GenBank/DDBJ databases">
        <title>Evolutionary Origins and Diversification of the Mycorrhizal Mutualists.</title>
        <authorList>
            <consortium name="DOE Joint Genome Institute"/>
            <consortium name="Mycorrhizal Genomics Consortium"/>
            <person name="Kohler A."/>
            <person name="Kuo A."/>
            <person name="Nagy L.G."/>
            <person name="Floudas D."/>
            <person name="Copeland A."/>
            <person name="Barry K.W."/>
            <person name="Cichocki N."/>
            <person name="Veneault-Fourrey C."/>
            <person name="LaButti K."/>
            <person name="Lindquist E.A."/>
            <person name="Lipzen A."/>
            <person name="Lundell T."/>
            <person name="Morin E."/>
            <person name="Murat C."/>
            <person name="Riley R."/>
            <person name="Ohm R."/>
            <person name="Sun H."/>
            <person name="Tunlid A."/>
            <person name="Henrissat B."/>
            <person name="Grigoriev I.V."/>
            <person name="Hibbett D.S."/>
            <person name="Martin F."/>
        </authorList>
    </citation>
    <scope>NUCLEOTIDE SEQUENCE [LARGE SCALE GENOMIC DNA]</scope>
    <source>
        <strain evidence="2">Foug A</strain>
    </source>
</reference>
<gene>
    <name evidence="1" type="ORF">SCLCIDRAFT_1157560</name>
</gene>
<name>A0A0C3DBN4_9AGAM</name>
<evidence type="ECO:0000313" key="2">
    <source>
        <dbReference type="Proteomes" id="UP000053989"/>
    </source>
</evidence>
<dbReference type="AlphaFoldDB" id="A0A0C3DBN4"/>
<proteinExistence type="predicted"/>
<keyword evidence="2" id="KW-1185">Reference proteome</keyword>
<protein>
    <submittedName>
        <fullName evidence="1">Uncharacterized protein</fullName>
    </submittedName>
</protein>
<dbReference type="InParanoid" id="A0A0C3DBN4"/>
<dbReference type="Proteomes" id="UP000053989">
    <property type="component" value="Unassembled WGS sequence"/>
</dbReference>
<dbReference type="HOGENOM" id="CLU_1960869_0_0_1"/>
<evidence type="ECO:0000313" key="1">
    <source>
        <dbReference type="EMBL" id="KIM53516.1"/>
    </source>
</evidence>